<dbReference type="GO" id="GO:0007155">
    <property type="term" value="P:cell adhesion"/>
    <property type="evidence" value="ECO:0007669"/>
    <property type="project" value="UniProtKB-KW"/>
</dbReference>
<keyword evidence="11 12" id="KW-0424">Laminin EGF-like domain</keyword>
<keyword evidence="10" id="KW-0325">Glycoprotein</keyword>
<feature type="coiled-coil region" evidence="13">
    <location>
        <begin position="1721"/>
        <end position="1880"/>
    </location>
</feature>
<comment type="subcellular location">
    <subcellularLocation>
        <location evidence="1">Secreted</location>
        <location evidence="1">Extracellular space</location>
        <location evidence="1">Extracellular matrix</location>
        <location evidence="1">Basement membrane</location>
    </subcellularLocation>
</comment>
<dbReference type="FunFam" id="2.60.120.260:FF:000010">
    <property type="entry name" value="Laminin subunit beta 1"/>
    <property type="match status" value="1"/>
</dbReference>
<dbReference type="InterPro" id="IPR008211">
    <property type="entry name" value="Laminin_N"/>
</dbReference>
<feature type="disulfide bond" evidence="12">
    <location>
        <begin position="890"/>
        <end position="907"/>
    </location>
</feature>
<evidence type="ECO:0000256" key="13">
    <source>
        <dbReference type="SAM" id="Coils"/>
    </source>
</evidence>
<evidence type="ECO:0000256" key="9">
    <source>
        <dbReference type="ARBA" id="ARBA00023157"/>
    </source>
</evidence>
<keyword evidence="9 12" id="KW-1015">Disulfide bond</keyword>
<dbReference type="FunFam" id="2.10.25.10:FF:000130">
    <property type="entry name" value="Laminin subunit beta 1"/>
    <property type="match status" value="1"/>
</dbReference>
<dbReference type="InterPro" id="IPR002049">
    <property type="entry name" value="LE_dom"/>
</dbReference>
<name>A0AAD1RPR7_PELCU</name>
<evidence type="ECO:0000313" key="18">
    <source>
        <dbReference type="Proteomes" id="UP001295444"/>
    </source>
</evidence>
<sequence>FPSCVFTCCKAFIQLTCRNTLPVNLQVKRMLFLQIIVFFMELISTARTQENCESGPCYPTIGDLLVGRKEQLSASSTCGLEEPERYCIVSYLEDDQKCFNCDSSYPYDPYSSPYSHLIENVITTFDPHWKNKWWQSENGLDRVSIRLNLETLFQFSHLIITFKTFRPAAMLVERSRDFGKTWKVFRYFAQDCASAFPDIYLGYANKVGDVVCDSRYSDIEPSTEGEVILKALDPNLVIENPYHQNIQDIITITNLRINFTKLHTLGDTISRQNEEKYYYAIYEMVVRGNCFCNGHASQCVPVNTMDGNFFNDPAMVHGKCVCQHNTDGLNCEKCKEFYNDAPWRPAVGSNDHACRQCNCNGHSDICHFDMALYLSNGGTSGGVCEDCQHNTRGNQCDQCKPYFYHDPLKDVSDPDTCIPCDCDPEGTKENGLCECHTDESHGTIAGTCLCKENVEGFRCDQCKHGFFGLNSSDPLGCQYCNCNPFGSMPFSICHPVTGECQCQKFATGRYCEECLPGSWGLGNSLYACSACNCDIGGAISHLCSQGNGQCDCRPNIIGHQCNQPAPGYYFIPLDYYIYEAENAQPLARSASIVDPAPLPKCRDYFLQQGIDFRFENGKIILKKMTKQSLRRRRQVQEIVPFGTNGFVELVLRQPTSGNPVTWTGPGFARVQNGAGLRFTVDNIPFSMDFLIAIRFEPESLENWTAKVVINQPQGPLSDQCKSRNSLNESYTLHLDATTRIAILDTSMCLDPDIEYIIDVYFTQLSTMDAKDKHYILIDSLGLIPKIDSINNLCSIEELEEYNYYNCIEIASEVGTEILPDVCERLIVSMSARIHNGAVKCACNVDGSLSTSCNKFGGRCSCKPNVTGRCCNRCSVGSYGFGPDGCKECDCHTKGSMSQLCDQVTGQCACRSEIQGRRCDSCLPGYYGFPNCRPCQCNGNTELCDVATGACLNCKGFTNGTKCERCLDNYVGNPVLGQPCRPCMCPDSPTSEQYFAHSCYQDPESLEIVCNCLEGYTGKNCKQCPVGYFGNVESGDFCLPCQCNNNTDITDSESCDKLTGECLKCLYNTYGVNCESCLPGFFGSAIFQNCTKRLKSSFFGHTKWTCMNRAGEVHGTNAETCSIYEEVGECVCDKTTGQCPCLPNVIGKKCDKCAVGSWSMTVGKGCELCDCNKNNSYGQQCNQCWYLNGEKMGVKCCTTKPLDCHQCTSCGCAYLIWQGKGIGTSALEPALEKACKCNIEGSEKSLCDKDTGICNCRAGVTGRYCDQCAPKYQQNYPKCTRCHQCFDPWDAEVTLLSQDVHGLVRLAGNIGPTRKALGCDVHIEILQDKLYKIEKIFRSPMVSPQKYLKVKNFYDTIRQKFSKLKVKDHGEFNEIPRMNKVLVNMEKEIDELFKVVDQIKKKKTKERAIDAKEFQEALDTIRNNYKLHVGKLRNPTSITQTSMKTREKILTTLSNLDAKDKLNLNKLNKMKSLDISKMNEMVCGTVWNFPCDIAPCGGALCRDKFGKRKCGGLNCNGALSIAKDALKKAKETGGKFANVSIHLLDAEKQIENIRQLAEDTKLKAERLNKTLSKAMIRMETDRNRSKELIKSVKDFLLDSIPLHLCPKSGKNPKNPQTVEPLISAEEIEKVVNEVLAIKLPTAPYDLINILNKMKKYCDDYKKNKNNLKKQLEEVRKLTLKAKEAKKATDNLPNGDEIRNNLKTAKTSQDKVTAILKSVTKGILDIRNKITEAKTNADKMDDKFKAIKNLHSKLETKIAELQDKMLNNRNQAAKAQKGANDALKQAKESESSLDDLKEKYELLKEKLKKKEIPSDILERVERLKKEAENMTKEIQEKYKRISDLEEKIDDLNQANLDKANELKELEEEAIAIRNDIFTEESKHANCKS</sequence>
<feature type="coiled-coil region" evidence="13">
    <location>
        <begin position="1542"/>
        <end position="1576"/>
    </location>
</feature>
<keyword evidence="5" id="KW-0677">Repeat</keyword>
<proteinExistence type="predicted"/>
<dbReference type="SMART" id="SM00136">
    <property type="entry name" value="LamNT"/>
    <property type="match status" value="1"/>
</dbReference>
<keyword evidence="2" id="KW-0964">Secreted</keyword>
<feature type="disulfide bond" evidence="12">
    <location>
        <begin position="450"/>
        <end position="459"/>
    </location>
</feature>
<dbReference type="PANTHER" id="PTHR10574">
    <property type="entry name" value="NETRIN/LAMININ-RELATED"/>
    <property type="match status" value="1"/>
</dbReference>
<feature type="domain" description="Laminin N-terminal" evidence="16">
    <location>
        <begin position="53"/>
        <end position="289"/>
    </location>
</feature>
<feature type="domain" description="Laminin EGF-like" evidence="14">
    <location>
        <begin position="1234"/>
        <end position="1280"/>
    </location>
</feature>
<feature type="disulfide bond" evidence="12">
    <location>
        <begin position="965"/>
        <end position="979"/>
    </location>
</feature>
<feature type="disulfide bond" evidence="12">
    <location>
        <begin position="953"/>
        <end position="962"/>
    </location>
</feature>
<dbReference type="InterPro" id="IPR000742">
    <property type="entry name" value="EGF"/>
</dbReference>
<reference evidence="17" key="1">
    <citation type="submission" date="2022-03" db="EMBL/GenBank/DDBJ databases">
        <authorList>
            <person name="Alioto T."/>
            <person name="Alioto T."/>
            <person name="Gomez Garrido J."/>
        </authorList>
    </citation>
    <scope>NUCLEOTIDE SEQUENCE</scope>
</reference>
<dbReference type="SMART" id="SM00181">
    <property type="entry name" value="EGF"/>
    <property type="match status" value="3"/>
</dbReference>
<dbReference type="SUPFAM" id="SSF57196">
    <property type="entry name" value="EGF/Laminin"/>
    <property type="match status" value="11"/>
</dbReference>
<protein>
    <submittedName>
        <fullName evidence="17">Laminin subunit beta-4</fullName>
    </submittedName>
</protein>
<feature type="disulfide bond" evidence="12">
    <location>
        <begin position="514"/>
        <end position="528"/>
    </location>
</feature>
<evidence type="ECO:0000313" key="17">
    <source>
        <dbReference type="EMBL" id="CAH2275801.1"/>
    </source>
</evidence>
<keyword evidence="7" id="KW-0130">Cell adhesion</keyword>
<dbReference type="FunFam" id="2.170.300.10:FF:000001">
    <property type="entry name" value="Laminin subunit beta-1"/>
    <property type="match status" value="1"/>
</dbReference>
<evidence type="ECO:0000256" key="6">
    <source>
        <dbReference type="ARBA" id="ARBA00022869"/>
    </source>
</evidence>
<dbReference type="PROSITE" id="PS51116">
    <property type="entry name" value="LAMININ_IVB"/>
    <property type="match status" value="1"/>
</dbReference>
<dbReference type="PROSITE" id="PS51117">
    <property type="entry name" value="LAMININ_NTER"/>
    <property type="match status" value="1"/>
</dbReference>
<feature type="disulfide bond" evidence="12">
    <location>
        <begin position="1234"/>
        <end position="1246"/>
    </location>
</feature>
<feature type="disulfide bond" evidence="12">
    <location>
        <begin position="1064"/>
        <end position="1073"/>
    </location>
</feature>
<dbReference type="EMBL" id="OW240914">
    <property type="protein sequence ID" value="CAH2275801.1"/>
    <property type="molecule type" value="Genomic_DNA"/>
</dbReference>
<dbReference type="Pfam" id="PF00053">
    <property type="entry name" value="EGF_laminin"/>
    <property type="match status" value="10"/>
</dbReference>
<feature type="domain" description="Laminin EGF-like" evidence="14">
    <location>
        <begin position="1040"/>
        <end position="1091"/>
    </location>
</feature>
<gene>
    <name evidence="17" type="ORF">PECUL_23A037694</name>
</gene>
<evidence type="ECO:0000256" key="8">
    <source>
        <dbReference type="ARBA" id="ARBA00023054"/>
    </source>
</evidence>
<dbReference type="CDD" id="cd00055">
    <property type="entry name" value="EGF_Lam"/>
    <property type="match status" value="12"/>
</dbReference>
<keyword evidence="18" id="KW-1185">Reference proteome</keyword>
<evidence type="ECO:0000259" key="14">
    <source>
        <dbReference type="PROSITE" id="PS50027"/>
    </source>
</evidence>
<dbReference type="FunFam" id="2.10.25.10:FF:000188">
    <property type="entry name" value="Laminin subunit gamma 2"/>
    <property type="match status" value="1"/>
</dbReference>
<evidence type="ECO:0000256" key="12">
    <source>
        <dbReference type="PROSITE-ProRule" id="PRU00460"/>
    </source>
</evidence>
<evidence type="ECO:0000256" key="10">
    <source>
        <dbReference type="ARBA" id="ARBA00023180"/>
    </source>
</evidence>
<dbReference type="FunFam" id="2.10.25.10:FF:000011">
    <property type="entry name" value="Cadherin EGF LAG seven-pass G-type receptor"/>
    <property type="match status" value="1"/>
</dbReference>
<evidence type="ECO:0000259" key="15">
    <source>
        <dbReference type="PROSITE" id="PS51116"/>
    </source>
</evidence>
<dbReference type="PANTHER" id="PTHR10574:SF279">
    <property type="entry name" value="LAMININ SUBUNIT BETA 4"/>
    <property type="match status" value="1"/>
</dbReference>
<dbReference type="GO" id="GO:0009888">
    <property type="term" value="P:tissue development"/>
    <property type="evidence" value="ECO:0007669"/>
    <property type="project" value="TreeGrafter"/>
</dbReference>
<feature type="domain" description="Laminin EGF-like" evidence="14">
    <location>
        <begin position="840"/>
        <end position="887"/>
    </location>
</feature>
<dbReference type="InterPro" id="IPR056863">
    <property type="entry name" value="LMN_ATRN_NET-like_EGF"/>
</dbReference>
<evidence type="ECO:0000256" key="11">
    <source>
        <dbReference type="ARBA" id="ARBA00023292"/>
    </source>
</evidence>
<feature type="domain" description="Laminin EGF-like" evidence="14">
    <location>
        <begin position="480"/>
        <end position="530"/>
    </location>
</feature>
<dbReference type="PROSITE" id="PS01248">
    <property type="entry name" value="EGF_LAM_1"/>
    <property type="match status" value="6"/>
</dbReference>
<dbReference type="FunFam" id="2.10.25.10:FF:000135">
    <property type="entry name" value="Laminin subunit beta 4"/>
    <property type="match status" value="2"/>
</dbReference>
<feature type="disulfide bond" evidence="12">
    <location>
        <begin position="502"/>
        <end position="511"/>
    </location>
</feature>
<dbReference type="FunFam" id="2.10.25.10:FF:000084">
    <property type="entry name" value="Laminin subunit alpha 3"/>
    <property type="match status" value="1"/>
</dbReference>
<evidence type="ECO:0000256" key="7">
    <source>
        <dbReference type="ARBA" id="ARBA00022889"/>
    </source>
</evidence>
<evidence type="ECO:0000256" key="3">
    <source>
        <dbReference type="ARBA" id="ARBA00022530"/>
    </source>
</evidence>
<dbReference type="Pfam" id="PF24973">
    <property type="entry name" value="EGF_LMN_ATRN"/>
    <property type="match status" value="2"/>
</dbReference>
<evidence type="ECO:0000256" key="2">
    <source>
        <dbReference type="ARBA" id="ARBA00022525"/>
    </source>
</evidence>
<dbReference type="FunFam" id="2.10.25.10:FF:000138">
    <property type="entry name" value="Laminin subunit beta 1"/>
    <property type="match status" value="1"/>
</dbReference>
<dbReference type="Gene3D" id="2.60.120.260">
    <property type="entry name" value="Galactose-binding domain-like"/>
    <property type="match status" value="1"/>
</dbReference>
<feature type="disulfide bond" evidence="12">
    <location>
        <begin position="842"/>
        <end position="859"/>
    </location>
</feature>
<dbReference type="Pfam" id="PF21199">
    <property type="entry name" value="LAMININ_IV_B"/>
    <property type="match status" value="1"/>
</dbReference>
<feature type="non-terminal residue" evidence="17">
    <location>
        <position position="1"/>
    </location>
</feature>
<dbReference type="GO" id="GO:0005604">
    <property type="term" value="C:basement membrane"/>
    <property type="evidence" value="ECO:0007669"/>
    <property type="project" value="UniProtKB-SubCell"/>
</dbReference>
<feature type="disulfide bond" evidence="12">
    <location>
        <begin position="1236"/>
        <end position="1253"/>
    </location>
</feature>
<comment type="caution">
    <text evidence="12">Lacks conserved residue(s) required for the propagation of feature annotation.</text>
</comment>
<keyword evidence="4" id="KW-0732">Signal</keyword>
<feature type="disulfide bond" evidence="12">
    <location>
        <begin position="909"/>
        <end position="918"/>
    </location>
</feature>
<feature type="domain" description="Laminin EGF-like" evidence="14">
    <location>
        <begin position="888"/>
        <end position="933"/>
    </location>
</feature>
<dbReference type="GO" id="GO:0009887">
    <property type="term" value="P:animal organ morphogenesis"/>
    <property type="evidence" value="ECO:0007669"/>
    <property type="project" value="TreeGrafter"/>
</dbReference>
<dbReference type="Pfam" id="PF00055">
    <property type="entry name" value="Laminin_N"/>
    <property type="match status" value="1"/>
</dbReference>
<feature type="domain" description="Laminin EGF-like" evidence="14">
    <location>
        <begin position="934"/>
        <end position="981"/>
    </location>
</feature>
<evidence type="ECO:0000259" key="16">
    <source>
        <dbReference type="PROSITE" id="PS51117"/>
    </source>
</evidence>
<dbReference type="InterPro" id="IPR013015">
    <property type="entry name" value="Laminin_IV_B"/>
</dbReference>
<evidence type="ECO:0000256" key="5">
    <source>
        <dbReference type="ARBA" id="ARBA00022737"/>
    </source>
</evidence>
<feature type="coiled-coil region" evidence="13">
    <location>
        <begin position="1649"/>
        <end position="1686"/>
    </location>
</feature>
<dbReference type="Gene3D" id="2.10.25.10">
    <property type="entry name" value="Laminin"/>
    <property type="match status" value="8"/>
</dbReference>
<dbReference type="InterPro" id="IPR050440">
    <property type="entry name" value="Laminin/Netrin_ECM"/>
</dbReference>
<keyword evidence="8 13" id="KW-0175">Coiled coil</keyword>
<dbReference type="Proteomes" id="UP001295444">
    <property type="component" value="Chromosome 03"/>
</dbReference>
<feature type="disulfide bond" evidence="12">
    <location>
        <begin position="861"/>
        <end position="870"/>
    </location>
</feature>
<keyword evidence="6" id="KW-0084">Basement membrane</keyword>
<keyword evidence="3" id="KW-0272">Extracellular matrix</keyword>
<feature type="disulfide bond" evidence="12">
    <location>
        <begin position="1255"/>
        <end position="1264"/>
    </location>
</feature>
<accession>A0AAD1RPR7</accession>
<feature type="domain" description="Laminin IV type B" evidence="15">
    <location>
        <begin position="570"/>
        <end position="834"/>
    </location>
</feature>
<feature type="disulfide bond" evidence="12">
    <location>
        <begin position="387"/>
        <end position="396"/>
    </location>
</feature>
<feature type="disulfide bond" evidence="12">
    <location>
        <begin position="888"/>
        <end position="900"/>
    </location>
</feature>
<evidence type="ECO:0000256" key="1">
    <source>
        <dbReference type="ARBA" id="ARBA00004302"/>
    </source>
</evidence>
<feature type="disulfide bond" evidence="12">
    <location>
        <begin position="840"/>
        <end position="852"/>
    </location>
</feature>
<feature type="domain" description="Laminin EGF-like" evidence="14">
    <location>
        <begin position="420"/>
        <end position="479"/>
    </location>
</feature>
<dbReference type="FunFam" id="2.10.25.10:FF:000083">
    <property type="entry name" value="Laminin subunit alpha"/>
    <property type="match status" value="1"/>
</dbReference>
<dbReference type="PROSITE" id="PS50027">
    <property type="entry name" value="EGF_LAM_2"/>
    <property type="match status" value="9"/>
</dbReference>
<organism evidence="17 18">
    <name type="scientific">Pelobates cultripes</name>
    <name type="common">Western spadefoot toad</name>
    <dbReference type="NCBI Taxonomy" id="61616"/>
    <lineage>
        <taxon>Eukaryota</taxon>
        <taxon>Metazoa</taxon>
        <taxon>Chordata</taxon>
        <taxon>Craniata</taxon>
        <taxon>Vertebrata</taxon>
        <taxon>Euteleostomi</taxon>
        <taxon>Amphibia</taxon>
        <taxon>Batrachia</taxon>
        <taxon>Anura</taxon>
        <taxon>Pelobatoidea</taxon>
        <taxon>Pelobatidae</taxon>
        <taxon>Pelobates</taxon>
    </lineage>
</organism>
<dbReference type="Gene3D" id="2.170.300.10">
    <property type="entry name" value="Tie2 ligand-binding domain superfamily"/>
    <property type="match status" value="2"/>
</dbReference>
<feature type="disulfide bond" evidence="12">
    <location>
        <begin position="322"/>
        <end position="331"/>
    </location>
</feature>
<feature type="domain" description="Laminin EGF-like" evidence="14">
    <location>
        <begin position="290"/>
        <end position="356"/>
    </location>
</feature>
<feature type="domain" description="Laminin EGF-like" evidence="14">
    <location>
        <begin position="357"/>
        <end position="419"/>
    </location>
</feature>
<dbReference type="SMART" id="SM00180">
    <property type="entry name" value="EGF_Lam"/>
    <property type="match status" value="12"/>
</dbReference>
<dbReference type="PRINTS" id="PR00011">
    <property type="entry name" value="EGFLAMININ"/>
</dbReference>
<dbReference type="FunFam" id="2.10.25.10:FF:000101">
    <property type="entry name" value="Laminin subunit beta 1"/>
    <property type="match status" value="1"/>
</dbReference>
<evidence type="ECO:0000256" key="4">
    <source>
        <dbReference type="ARBA" id="ARBA00022729"/>
    </source>
</evidence>